<gene>
    <name evidence="6" type="ORF">M4V62_10265</name>
</gene>
<evidence type="ECO:0000313" key="6">
    <source>
        <dbReference type="EMBL" id="UQT55446.1"/>
    </source>
</evidence>
<keyword evidence="1" id="KW-0808">Transferase</keyword>
<dbReference type="InterPro" id="IPR011009">
    <property type="entry name" value="Kinase-like_dom_sf"/>
</dbReference>
<evidence type="ECO:0000256" key="4">
    <source>
        <dbReference type="ARBA" id="ARBA00022840"/>
    </source>
</evidence>
<dbReference type="Pfam" id="PF00069">
    <property type="entry name" value="Pkinase"/>
    <property type="match status" value="1"/>
</dbReference>
<keyword evidence="3 6" id="KW-0418">Kinase</keyword>
<reference evidence="6 7" key="1">
    <citation type="submission" date="2022-05" db="EMBL/GenBank/DDBJ databases">
        <authorList>
            <person name="Zhou X."/>
            <person name="Li K."/>
            <person name="Man Y."/>
        </authorList>
    </citation>
    <scope>NUCLEOTIDE SEQUENCE [LARGE SCALE GENOMIC DNA]</scope>
    <source>
        <strain evidence="6 7">MS405</strain>
    </source>
</reference>
<dbReference type="RefSeq" id="WP_249586935.1">
    <property type="nucleotide sequence ID" value="NZ_BAAAQL010000008.1"/>
</dbReference>
<accession>A0ABY4PR04</accession>
<dbReference type="SUPFAM" id="SSF56112">
    <property type="entry name" value="Protein kinase-like (PK-like)"/>
    <property type="match status" value="1"/>
</dbReference>
<dbReference type="PANTHER" id="PTHR43289:SF34">
    <property type="entry name" value="SERINE_THREONINE-PROTEIN KINASE YBDM-RELATED"/>
    <property type="match status" value="1"/>
</dbReference>
<feature type="domain" description="Protein kinase" evidence="5">
    <location>
        <begin position="18"/>
        <end position="251"/>
    </location>
</feature>
<evidence type="ECO:0000256" key="1">
    <source>
        <dbReference type="ARBA" id="ARBA00022679"/>
    </source>
</evidence>
<evidence type="ECO:0000313" key="7">
    <source>
        <dbReference type="Proteomes" id="UP000829992"/>
    </source>
</evidence>
<evidence type="ECO:0000256" key="2">
    <source>
        <dbReference type="ARBA" id="ARBA00022741"/>
    </source>
</evidence>
<dbReference type="Gene3D" id="1.10.510.10">
    <property type="entry name" value="Transferase(Phosphotransferase) domain 1"/>
    <property type="match status" value="1"/>
</dbReference>
<dbReference type="GO" id="GO:0016301">
    <property type="term" value="F:kinase activity"/>
    <property type="evidence" value="ECO:0007669"/>
    <property type="project" value="UniProtKB-KW"/>
</dbReference>
<dbReference type="Gene3D" id="3.30.200.20">
    <property type="entry name" value="Phosphorylase Kinase, domain 1"/>
    <property type="match status" value="1"/>
</dbReference>
<name>A0ABY4PR04_9ACTN</name>
<dbReference type="PANTHER" id="PTHR43289">
    <property type="entry name" value="MITOGEN-ACTIVATED PROTEIN KINASE KINASE KINASE 20-RELATED"/>
    <property type="match status" value="1"/>
</dbReference>
<sequence length="290" mass="29750">MASSPDAASFTRHRYGRWAVGPLLGQGSLGRVFLAHDGAGRAAALRVVHASLAGDQEFRTRFAREVHAIGAVRGRRIAALVDADPQGAVPWLATEYVPGPTLATRVRELGGPLGTPELRALASALAGALNDIHRAGLVHGGLRPSKVILAADGPRVVDFGTGEQGGTRGGWTAYTAPEVLAARGGVAKPPADVFSLGAVLAFAATGQGGFAPEGPALLGVPRELLPLVTACLAGHPTARPAPRTVARMAGLPLPGSRRRALTLAGTLFLAQLAAEAGPLGGRWRSRTGER</sequence>
<keyword evidence="2" id="KW-0547">Nucleotide-binding</keyword>
<dbReference type="PROSITE" id="PS50011">
    <property type="entry name" value="PROTEIN_KINASE_DOM"/>
    <property type="match status" value="1"/>
</dbReference>
<evidence type="ECO:0000256" key="3">
    <source>
        <dbReference type="ARBA" id="ARBA00022777"/>
    </source>
</evidence>
<organism evidence="6 7">
    <name type="scientific">Streptomyces durmitorensis</name>
    <dbReference type="NCBI Taxonomy" id="319947"/>
    <lineage>
        <taxon>Bacteria</taxon>
        <taxon>Bacillati</taxon>
        <taxon>Actinomycetota</taxon>
        <taxon>Actinomycetes</taxon>
        <taxon>Kitasatosporales</taxon>
        <taxon>Streptomycetaceae</taxon>
        <taxon>Streptomyces</taxon>
    </lineage>
</organism>
<dbReference type="EMBL" id="CP097289">
    <property type="protein sequence ID" value="UQT55446.1"/>
    <property type="molecule type" value="Genomic_DNA"/>
</dbReference>
<dbReference type="Proteomes" id="UP000829992">
    <property type="component" value="Chromosome"/>
</dbReference>
<protein>
    <submittedName>
        <fullName evidence="6">Protein kinase</fullName>
    </submittedName>
</protein>
<keyword evidence="7" id="KW-1185">Reference proteome</keyword>
<keyword evidence="4" id="KW-0067">ATP-binding</keyword>
<proteinExistence type="predicted"/>
<evidence type="ECO:0000259" key="5">
    <source>
        <dbReference type="PROSITE" id="PS50011"/>
    </source>
</evidence>
<dbReference type="InterPro" id="IPR000719">
    <property type="entry name" value="Prot_kinase_dom"/>
</dbReference>